<proteinExistence type="predicted"/>
<evidence type="ECO:0000256" key="1">
    <source>
        <dbReference type="SAM" id="MobiDB-lite"/>
    </source>
</evidence>
<accession>A0AAD1WTW4</accession>
<protein>
    <submittedName>
        <fullName evidence="2">Uncharacterized protein</fullName>
    </submittedName>
</protein>
<feature type="region of interest" description="Disordered" evidence="1">
    <location>
        <begin position="117"/>
        <end position="137"/>
    </location>
</feature>
<dbReference type="Proteomes" id="UP001295444">
    <property type="component" value="Chromosome 13"/>
</dbReference>
<name>A0AAD1WTW4_PELCU</name>
<evidence type="ECO:0000313" key="3">
    <source>
        <dbReference type="Proteomes" id="UP001295444"/>
    </source>
</evidence>
<gene>
    <name evidence="2" type="ORF">PECUL_23A015516</name>
</gene>
<organism evidence="2 3">
    <name type="scientific">Pelobates cultripes</name>
    <name type="common">Western spadefoot toad</name>
    <dbReference type="NCBI Taxonomy" id="61616"/>
    <lineage>
        <taxon>Eukaryota</taxon>
        <taxon>Metazoa</taxon>
        <taxon>Chordata</taxon>
        <taxon>Craniata</taxon>
        <taxon>Vertebrata</taxon>
        <taxon>Euteleostomi</taxon>
        <taxon>Amphibia</taxon>
        <taxon>Batrachia</taxon>
        <taxon>Anura</taxon>
        <taxon>Pelobatoidea</taxon>
        <taxon>Pelobatidae</taxon>
        <taxon>Pelobates</taxon>
    </lineage>
</organism>
<dbReference type="AlphaFoldDB" id="A0AAD1WTW4"/>
<feature type="compositionally biased region" description="Basic and acidic residues" evidence="1">
    <location>
        <begin position="123"/>
        <end position="137"/>
    </location>
</feature>
<reference evidence="2" key="1">
    <citation type="submission" date="2022-03" db="EMBL/GenBank/DDBJ databases">
        <authorList>
            <person name="Alioto T."/>
            <person name="Alioto T."/>
            <person name="Gomez Garrido J."/>
        </authorList>
    </citation>
    <scope>NUCLEOTIDE SEQUENCE</scope>
</reference>
<evidence type="ECO:0000313" key="2">
    <source>
        <dbReference type="EMBL" id="CAH2328507.1"/>
    </source>
</evidence>
<keyword evidence="3" id="KW-1185">Reference proteome</keyword>
<dbReference type="EMBL" id="OW240924">
    <property type="protein sequence ID" value="CAH2328507.1"/>
    <property type="molecule type" value="Genomic_DNA"/>
</dbReference>
<sequence>MPNPDLEIAVQQSLQPLIATPRDSCTFSLLCRTGRRLQIMQGSDESLELDNTQNNFLWSVQGSSSQDSARSPWCGVDCVQHPNSHLQSLHVKSPLWIFNLIPCSGCPPSKVSGSAPGVFPIDRGLERSEKDSLSQEL</sequence>